<evidence type="ECO:0000313" key="2">
    <source>
        <dbReference type="Proteomes" id="UP001271648"/>
    </source>
</evidence>
<organism evidence="1 2">
    <name type="scientific">Sporosarcina thermotolerans</name>
    <dbReference type="NCBI Taxonomy" id="633404"/>
    <lineage>
        <taxon>Bacteria</taxon>
        <taxon>Bacillati</taxon>
        <taxon>Bacillota</taxon>
        <taxon>Bacilli</taxon>
        <taxon>Bacillales</taxon>
        <taxon>Caryophanaceae</taxon>
        <taxon>Sporosarcina</taxon>
    </lineage>
</organism>
<accession>A0AAW9A3S9</accession>
<sequence>MHTSHIIWGNYPETEDLIKELQQNEFDMITVVDAEIKDGSVLKRGDIVYATKEYVEATRIEKLKEIHYHYCPDQEEKWRRSTEDSIEEQRYLC</sequence>
<dbReference type="EMBL" id="JAUBDJ010000001">
    <property type="protein sequence ID" value="MDW0115329.1"/>
    <property type="molecule type" value="Genomic_DNA"/>
</dbReference>
<keyword evidence="2" id="KW-1185">Reference proteome</keyword>
<protein>
    <submittedName>
        <fullName evidence="1">Uncharacterized protein</fullName>
    </submittedName>
</protein>
<evidence type="ECO:0000313" key="1">
    <source>
        <dbReference type="EMBL" id="MDW0115329.1"/>
    </source>
</evidence>
<proteinExistence type="predicted"/>
<comment type="caution">
    <text evidence="1">The sequence shown here is derived from an EMBL/GenBank/DDBJ whole genome shotgun (WGS) entry which is preliminary data.</text>
</comment>
<gene>
    <name evidence="1" type="ORF">QTL97_00035</name>
</gene>
<dbReference type="AlphaFoldDB" id="A0AAW9A3S9"/>
<reference evidence="1 2" key="1">
    <citation type="submission" date="2023-06" db="EMBL/GenBank/DDBJ databases">
        <title>Sporosarcina sp. nov., isolated from Korean traditional fermented seafood 'Jeotgal'.</title>
        <authorList>
            <person name="Yang A.I."/>
            <person name="Shin N.-R."/>
        </authorList>
    </citation>
    <scope>NUCLEOTIDE SEQUENCE [LARGE SCALE GENOMIC DNA]</scope>
    <source>
        <strain evidence="1 2">KCTC43456</strain>
    </source>
</reference>
<name>A0AAW9A3S9_9BACL</name>
<dbReference type="Proteomes" id="UP001271648">
    <property type="component" value="Unassembled WGS sequence"/>
</dbReference>
<dbReference type="RefSeq" id="WP_317939947.1">
    <property type="nucleotide sequence ID" value="NZ_JAUBDJ010000001.1"/>
</dbReference>